<accession>A0A090DD25</accession>
<dbReference type="STRING" id="69974.MPLDJ20_150131"/>
<gene>
    <name evidence="2" type="ORF">MPL3356_140188</name>
</gene>
<evidence type="ECO:0000256" key="1">
    <source>
        <dbReference type="SAM" id="Phobius"/>
    </source>
</evidence>
<evidence type="ECO:0000313" key="3">
    <source>
        <dbReference type="Proteomes" id="UP000045285"/>
    </source>
</evidence>
<keyword evidence="1" id="KW-0472">Membrane</keyword>
<dbReference type="Proteomes" id="UP000045285">
    <property type="component" value="Unassembled WGS sequence"/>
</dbReference>
<organism evidence="2 3">
    <name type="scientific">Mesorhizobium plurifarium</name>
    <dbReference type="NCBI Taxonomy" id="69974"/>
    <lineage>
        <taxon>Bacteria</taxon>
        <taxon>Pseudomonadati</taxon>
        <taxon>Pseudomonadota</taxon>
        <taxon>Alphaproteobacteria</taxon>
        <taxon>Hyphomicrobiales</taxon>
        <taxon>Phyllobacteriaceae</taxon>
        <taxon>Mesorhizobium</taxon>
    </lineage>
</organism>
<name>A0A090DD25_MESPL</name>
<keyword evidence="3" id="KW-1185">Reference proteome</keyword>
<keyword evidence="1" id="KW-1133">Transmembrane helix</keyword>
<proteinExistence type="predicted"/>
<protein>
    <submittedName>
        <fullName evidence="2">Uncharacterized protein</fullName>
    </submittedName>
</protein>
<sequence length="43" mass="4841">MAELAFTFVYYSGLTGHDMVGAVMSLMAGLLLYNVVREDRQNR</sequence>
<reference evidence="3" key="1">
    <citation type="submission" date="2014-08" db="EMBL/GenBank/DDBJ databases">
        <authorList>
            <person name="Moulin L."/>
        </authorList>
    </citation>
    <scope>NUCLEOTIDE SEQUENCE [LARGE SCALE GENOMIC DNA]</scope>
</reference>
<keyword evidence="1" id="KW-0812">Transmembrane</keyword>
<evidence type="ECO:0000313" key="2">
    <source>
        <dbReference type="EMBL" id="CDX13410.1"/>
    </source>
</evidence>
<dbReference type="EMBL" id="CCMZ01000006">
    <property type="protein sequence ID" value="CDX13410.1"/>
    <property type="molecule type" value="Genomic_DNA"/>
</dbReference>
<feature type="transmembrane region" description="Helical" evidence="1">
    <location>
        <begin position="19"/>
        <end position="36"/>
    </location>
</feature>
<dbReference type="AlphaFoldDB" id="A0A090DD25"/>